<dbReference type="SMART" id="SM01021">
    <property type="entry name" value="Bac_rhodopsin"/>
    <property type="match status" value="1"/>
</dbReference>
<evidence type="ECO:0000256" key="4">
    <source>
        <dbReference type="ARBA" id="ARBA00022606"/>
    </source>
</evidence>
<keyword evidence="8" id="KW-0157">Chromophore</keyword>
<evidence type="ECO:0000256" key="2">
    <source>
        <dbReference type="ARBA" id="ARBA00008130"/>
    </source>
</evidence>
<dbReference type="GO" id="GO:0016020">
    <property type="term" value="C:membrane"/>
    <property type="evidence" value="ECO:0007669"/>
    <property type="project" value="UniProtKB-SubCell"/>
</dbReference>
<dbReference type="Pfam" id="PF01036">
    <property type="entry name" value="Bac_rhodopsin"/>
    <property type="match status" value="1"/>
</dbReference>
<dbReference type="AlphaFoldDB" id="A0A6J6E423"/>
<sequence>MGVPRPKAATGRARGSSRPAGGRVDFATIKITGGQTFGISEGQFDLIYNSLSLGLASMLATTVFMLVAQPRVLPQYRLALIASAMVTFIAAYHYWRIFDSFKEAAAGNEVFNEAYRYVDWLLTVPLLLVEVVAVLSLPAARRSSLLTKLVPASALMIILGYPGEITSELGPKAIWGFLSTLPFVYILYVLFVELTKSLEGQPAAVKATIGRLRLLLIATWGVYPISYMFPMIGDWTGSEFFTGSDGFVARQIGYTIADILAKCLFGLTIFKIARLKSMEDDPSFAKVEAKH</sequence>
<feature type="transmembrane region" description="Helical" evidence="12">
    <location>
        <begin position="145"/>
        <end position="161"/>
    </location>
</feature>
<comment type="similarity">
    <text evidence="2">Belongs to the archaeal/bacterial/fungal opsin family.</text>
</comment>
<dbReference type="EMBL" id="CAEZTT010000019">
    <property type="protein sequence ID" value="CAB4571142.1"/>
    <property type="molecule type" value="Genomic_DNA"/>
</dbReference>
<proteinExistence type="inferred from homology"/>
<dbReference type="InterPro" id="IPR018229">
    <property type="entry name" value="Rhodopsin_retinal_BS"/>
</dbReference>
<dbReference type="GO" id="GO:0007602">
    <property type="term" value="P:phototransduction"/>
    <property type="evidence" value="ECO:0007669"/>
    <property type="project" value="UniProtKB-KW"/>
</dbReference>
<evidence type="ECO:0000256" key="6">
    <source>
        <dbReference type="ARBA" id="ARBA00022925"/>
    </source>
</evidence>
<protein>
    <submittedName>
        <fullName evidence="13">Unannotated protein</fullName>
    </submittedName>
</protein>
<keyword evidence="10" id="KW-0675">Receptor</keyword>
<feature type="transmembrane region" description="Helical" evidence="12">
    <location>
        <begin position="252"/>
        <end position="270"/>
    </location>
</feature>
<name>A0A6J6E423_9ZZZZ</name>
<evidence type="ECO:0000256" key="8">
    <source>
        <dbReference type="ARBA" id="ARBA00022991"/>
    </source>
</evidence>
<evidence type="ECO:0000256" key="1">
    <source>
        <dbReference type="ARBA" id="ARBA00004141"/>
    </source>
</evidence>
<comment type="subcellular location">
    <subcellularLocation>
        <location evidence="1">Membrane</location>
        <topology evidence="1">Multi-pass membrane protein</topology>
    </subcellularLocation>
</comment>
<keyword evidence="4" id="KW-0716">Sensory transduction</keyword>
<dbReference type="PROSITE" id="PS00950">
    <property type="entry name" value="BACTERIAL_OPSIN_1"/>
    <property type="match status" value="1"/>
</dbReference>
<keyword evidence="7 12" id="KW-1133">Transmembrane helix</keyword>
<dbReference type="InterPro" id="IPR001425">
    <property type="entry name" value="Arc/bac/fun_rhodopsins"/>
</dbReference>
<accession>A0A6J6E423</accession>
<dbReference type="PRINTS" id="PR00251">
    <property type="entry name" value="BACTRLOPSIN"/>
</dbReference>
<feature type="transmembrane region" description="Helical" evidence="12">
    <location>
        <begin position="212"/>
        <end position="232"/>
    </location>
</feature>
<organism evidence="13">
    <name type="scientific">freshwater metagenome</name>
    <dbReference type="NCBI Taxonomy" id="449393"/>
    <lineage>
        <taxon>unclassified sequences</taxon>
        <taxon>metagenomes</taxon>
        <taxon>ecological metagenomes</taxon>
    </lineage>
</organism>
<dbReference type="GO" id="GO:0005216">
    <property type="term" value="F:monoatomic ion channel activity"/>
    <property type="evidence" value="ECO:0007669"/>
    <property type="project" value="InterPro"/>
</dbReference>
<evidence type="ECO:0000256" key="3">
    <source>
        <dbReference type="ARBA" id="ARBA00022543"/>
    </source>
</evidence>
<dbReference type="CDD" id="cd15242">
    <property type="entry name" value="7tm_Proteorhodopsin"/>
    <property type="match status" value="1"/>
</dbReference>
<feature type="region of interest" description="Disordered" evidence="11">
    <location>
        <begin position="1"/>
        <end position="21"/>
    </location>
</feature>
<evidence type="ECO:0000256" key="10">
    <source>
        <dbReference type="ARBA" id="ARBA00023170"/>
    </source>
</evidence>
<dbReference type="Gene3D" id="1.20.1070.10">
    <property type="entry name" value="Rhodopsin 7-helix transmembrane proteins"/>
    <property type="match status" value="1"/>
</dbReference>
<feature type="compositionally biased region" description="Low complexity" evidence="11">
    <location>
        <begin position="8"/>
        <end position="21"/>
    </location>
</feature>
<feature type="transmembrane region" description="Helical" evidence="12">
    <location>
        <begin position="117"/>
        <end position="138"/>
    </location>
</feature>
<feature type="transmembrane region" description="Helical" evidence="12">
    <location>
        <begin position="78"/>
        <end position="97"/>
    </location>
</feature>
<dbReference type="PANTHER" id="PTHR28286:SF2">
    <property type="entry name" value="BACTERIORHODOPSIN _OPSIN, NOPA (EUROFUNG)"/>
    <property type="match status" value="1"/>
</dbReference>
<evidence type="ECO:0000256" key="7">
    <source>
        <dbReference type="ARBA" id="ARBA00022989"/>
    </source>
</evidence>
<keyword evidence="5 12" id="KW-0812">Transmembrane</keyword>
<reference evidence="13" key="1">
    <citation type="submission" date="2020-05" db="EMBL/GenBank/DDBJ databases">
        <authorList>
            <person name="Chiriac C."/>
            <person name="Salcher M."/>
            <person name="Ghai R."/>
            <person name="Kavagutti S V."/>
        </authorList>
    </citation>
    <scope>NUCLEOTIDE SEQUENCE</scope>
</reference>
<keyword evidence="9 12" id="KW-0472">Membrane</keyword>
<evidence type="ECO:0000256" key="5">
    <source>
        <dbReference type="ARBA" id="ARBA00022692"/>
    </source>
</evidence>
<evidence type="ECO:0000313" key="13">
    <source>
        <dbReference type="EMBL" id="CAB4571142.1"/>
    </source>
</evidence>
<feature type="transmembrane region" description="Helical" evidence="12">
    <location>
        <begin position="173"/>
        <end position="191"/>
    </location>
</feature>
<gene>
    <name evidence="13" type="ORF">UFOPK1726_00291</name>
</gene>
<keyword evidence="6" id="KW-0681">Retinal protein</keyword>
<evidence type="ECO:0000256" key="11">
    <source>
        <dbReference type="SAM" id="MobiDB-lite"/>
    </source>
</evidence>
<feature type="transmembrane region" description="Helical" evidence="12">
    <location>
        <begin position="46"/>
        <end position="66"/>
    </location>
</feature>
<evidence type="ECO:0000256" key="9">
    <source>
        <dbReference type="ARBA" id="ARBA00023136"/>
    </source>
</evidence>
<evidence type="ECO:0000256" key="12">
    <source>
        <dbReference type="SAM" id="Phobius"/>
    </source>
</evidence>
<dbReference type="PANTHER" id="PTHR28286">
    <property type="match status" value="1"/>
</dbReference>
<dbReference type="GO" id="GO:0009881">
    <property type="term" value="F:photoreceptor activity"/>
    <property type="evidence" value="ECO:0007669"/>
    <property type="project" value="UniProtKB-KW"/>
</dbReference>
<keyword evidence="3" id="KW-0600">Photoreceptor protein</keyword>
<dbReference type="SUPFAM" id="SSF81321">
    <property type="entry name" value="Family A G protein-coupled receptor-like"/>
    <property type="match status" value="1"/>
</dbReference>